<protein>
    <submittedName>
        <fullName evidence="2">Endoplasmic reticulum resident protein 44</fullName>
    </submittedName>
</protein>
<dbReference type="RefSeq" id="XP_023937253.2">
    <property type="nucleotide sequence ID" value="XM_024081485.2"/>
</dbReference>
<sequence>MENIQSTDEPTNIGVVEVTESNIDDVIASNDLVLMVFYRNWRTSDRDRILSIFDGVAKEITKAGLNNGKVALAKVDSDNEEAITTKYDLYVSNPRIVMFANGVQSREGWLCRCKQSVEGYVEFIRGKLSDPIIVINSLDELHDLNENIGHIVACINSKDQPEYDILRKVATSLREECRFYVMLDDSAQRTHLKGQLSVMIRSTGGTIVALDDTYSGSMLNFTDMYTWAVQAIFPLLQEINSENEENLSKKYPCIILLHIPSDTQTVKLYKEAIRREYSLEERFSVLLADGTQLEHLLVRFGKSVADLPLIAFEYYNEIRLYDYNILLEPGKLNKTTKDVTGYRFDQNYVYAGRLTSVDTKDEGISKLFE</sequence>
<dbReference type="AlphaFoldDB" id="A0A6J1MWK6"/>
<dbReference type="InterPro" id="IPR036249">
    <property type="entry name" value="Thioredoxin-like_sf"/>
</dbReference>
<dbReference type="GO" id="GO:0005789">
    <property type="term" value="C:endoplasmic reticulum membrane"/>
    <property type="evidence" value="ECO:0007669"/>
    <property type="project" value="TreeGrafter"/>
</dbReference>
<evidence type="ECO:0000313" key="1">
    <source>
        <dbReference type="Proteomes" id="UP001652582"/>
    </source>
</evidence>
<dbReference type="Pfam" id="PF13848">
    <property type="entry name" value="Thioredoxin_6"/>
    <property type="match status" value="1"/>
</dbReference>
<evidence type="ECO:0000313" key="2">
    <source>
        <dbReference type="RefSeq" id="XP_023937253.2"/>
    </source>
</evidence>
<dbReference type="PANTHER" id="PTHR46295">
    <property type="entry name" value="ENDOPLASMIC RETICULUM RESIDENT PROTEIN 44"/>
    <property type="match status" value="1"/>
</dbReference>
<dbReference type="GO" id="GO:0006457">
    <property type="term" value="P:protein folding"/>
    <property type="evidence" value="ECO:0007669"/>
    <property type="project" value="TreeGrafter"/>
</dbReference>
<dbReference type="SUPFAM" id="SSF52833">
    <property type="entry name" value="Thioredoxin-like"/>
    <property type="match status" value="2"/>
</dbReference>
<proteinExistence type="predicted"/>
<dbReference type="OrthoDB" id="6883622at2759"/>
<dbReference type="PANTHER" id="PTHR46295:SF1">
    <property type="entry name" value="ENDOPLASMIC RETICULUM RESIDENT PROTEIN 44"/>
    <property type="match status" value="1"/>
</dbReference>
<keyword evidence="1" id="KW-1185">Reference proteome</keyword>
<accession>A0A6J1MWK6</accession>
<dbReference type="GeneID" id="112045339"/>
<name>A0A6J1MWK6_BICAN</name>
<dbReference type="Gene3D" id="3.40.30.10">
    <property type="entry name" value="Glutaredoxin"/>
    <property type="match status" value="3"/>
</dbReference>
<reference evidence="2" key="1">
    <citation type="submission" date="2025-08" db="UniProtKB">
        <authorList>
            <consortium name="RefSeq"/>
        </authorList>
    </citation>
    <scope>IDENTIFICATION</scope>
</reference>
<dbReference type="InterPro" id="IPR052643">
    <property type="entry name" value="ERP44"/>
</dbReference>
<dbReference type="KEGG" id="bany:112045339"/>
<dbReference type="Proteomes" id="UP001652582">
    <property type="component" value="Chromosome 5"/>
</dbReference>
<organism evidence="1 2">
    <name type="scientific">Bicyclus anynana</name>
    <name type="common">Squinting bush brown butterfly</name>
    <dbReference type="NCBI Taxonomy" id="110368"/>
    <lineage>
        <taxon>Eukaryota</taxon>
        <taxon>Metazoa</taxon>
        <taxon>Ecdysozoa</taxon>
        <taxon>Arthropoda</taxon>
        <taxon>Hexapoda</taxon>
        <taxon>Insecta</taxon>
        <taxon>Pterygota</taxon>
        <taxon>Neoptera</taxon>
        <taxon>Endopterygota</taxon>
        <taxon>Lepidoptera</taxon>
        <taxon>Glossata</taxon>
        <taxon>Ditrysia</taxon>
        <taxon>Papilionoidea</taxon>
        <taxon>Nymphalidae</taxon>
        <taxon>Satyrinae</taxon>
        <taxon>Satyrini</taxon>
        <taxon>Mycalesina</taxon>
        <taxon>Bicyclus</taxon>
    </lineage>
</organism>
<dbReference type="GO" id="GO:0003756">
    <property type="term" value="F:protein disulfide isomerase activity"/>
    <property type="evidence" value="ECO:0007669"/>
    <property type="project" value="TreeGrafter"/>
</dbReference>
<dbReference type="GO" id="GO:0005793">
    <property type="term" value="C:endoplasmic reticulum-Golgi intermediate compartment"/>
    <property type="evidence" value="ECO:0007669"/>
    <property type="project" value="TreeGrafter"/>
</dbReference>
<gene>
    <name evidence="2" type="primary">LOC112045339</name>
</gene>